<accession>A0A926DT72</accession>
<comment type="caution">
    <text evidence="1">The sequence shown here is derived from an EMBL/GenBank/DDBJ whole genome shotgun (WGS) entry which is preliminary data.</text>
</comment>
<sequence length="143" mass="16788">MRERVQFEDFNEKWKAHVRQSESLRMHNGIAPPWFHELEQSGASVSWEWKDCIYFVNILYQMGIDADVKIFPFTKQLRYASKEELLARECGKLKAGHYDPKAAEEILLKHFQQNDQGEFTAQAHYRSALVMWQACGEEIGYEG</sequence>
<evidence type="ECO:0000313" key="1">
    <source>
        <dbReference type="EMBL" id="MBC8543611.1"/>
    </source>
</evidence>
<evidence type="ECO:0000313" key="2">
    <source>
        <dbReference type="Proteomes" id="UP000657006"/>
    </source>
</evidence>
<dbReference type="EMBL" id="JACRSQ010000011">
    <property type="protein sequence ID" value="MBC8543611.1"/>
    <property type="molecule type" value="Genomic_DNA"/>
</dbReference>
<gene>
    <name evidence="1" type="ORF">H8730_08650</name>
</gene>
<dbReference type="RefSeq" id="WP_177715471.1">
    <property type="nucleotide sequence ID" value="NZ_JACRSQ010000011.1"/>
</dbReference>
<name>A0A926DT72_9FIRM</name>
<dbReference type="Proteomes" id="UP000657006">
    <property type="component" value="Unassembled WGS sequence"/>
</dbReference>
<organism evidence="1 2">
    <name type="scientific">Bianquea renquensis</name>
    <dbReference type="NCBI Taxonomy" id="2763661"/>
    <lineage>
        <taxon>Bacteria</taxon>
        <taxon>Bacillati</taxon>
        <taxon>Bacillota</taxon>
        <taxon>Clostridia</taxon>
        <taxon>Eubacteriales</taxon>
        <taxon>Bianqueaceae</taxon>
        <taxon>Bianquea</taxon>
    </lineage>
</organism>
<dbReference type="AlphaFoldDB" id="A0A926DT72"/>
<proteinExistence type="predicted"/>
<reference evidence="1" key="1">
    <citation type="submission" date="2020-08" db="EMBL/GenBank/DDBJ databases">
        <title>Genome public.</title>
        <authorList>
            <person name="Liu C."/>
            <person name="Sun Q."/>
        </authorList>
    </citation>
    <scope>NUCLEOTIDE SEQUENCE</scope>
    <source>
        <strain evidence="1">NSJ-32</strain>
    </source>
</reference>
<protein>
    <submittedName>
        <fullName evidence="1">Uncharacterized protein</fullName>
    </submittedName>
</protein>
<keyword evidence="2" id="KW-1185">Reference proteome</keyword>